<gene>
    <name evidence="1" type="ORF">STAS_33191</name>
</gene>
<keyword evidence="2" id="KW-1185">Reference proteome</keyword>
<dbReference type="PANTHER" id="PTHR31060:SF4">
    <property type="entry name" value="1,8-CINEOLE SYNTHASE"/>
    <property type="match status" value="1"/>
</dbReference>
<dbReference type="GO" id="GO:0016567">
    <property type="term" value="P:protein ubiquitination"/>
    <property type="evidence" value="ECO:0007669"/>
    <property type="project" value="UniProtKB-UniPathway"/>
</dbReference>
<dbReference type="UniPathway" id="UPA00143"/>
<name>A0A5A7RES5_STRAF</name>
<dbReference type="PANTHER" id="PTHR31060">
    <property type="entry name" value="OSJNBA0011J08.25 PROTEIN-RELATED"/>
    <property type="match status" value="1"/>
</dbReference>
<dbReference type="Proteomes" id="UP000325081">
    <property type="component" value="Unassembled WGS sequence"/>
</dbReference>
<evidence type="ECO:0000313" key="1">
    <source>
        <dbReference type="EMBL" id="GER55527.1"/>
    </source>
</evidence>
<accession>A0A5A7RES5</accession>
<protein>
    <submittedName>
        <fullName evidence="1">ILI1 binding bHLH 1</fullName>
    </submittedName>
</protein>
<proteinExistence type="predicted"/>
<organism evidence="1 2">
    <name type="scientific">Striga asiatica</name>
    <name type="common">Asiatic witchweed</name>
    <name type="synonym">Buchnera asiatica</name>
    <dbReference type="NCBI Taxonomy" id="4170"/>
    <lineage>
        <taxon>Eukaryota</taxon>
        <taxon>Viridiplantae</taxon>
        <taxon>Streptophyta</taxon>
        <taxon>Embryophyta</taxon>
        <taxon>Tracheophyta</taxon>
        <taxon>Spermatophyta</taxon>
        <taxon>Magnoliopsida</taxon>
        <taxon>eudicotyledons</taxon>
        <taxon>Gunneridae</taxon>
        <taxon>Pentapetalae</taxon>
        <taxon>asterids</taxon>
        <taxon>lamiids</taxon>
        <taxon>Lamiales</taxon>
        <taxon>Orobanchaceae</taxon>
        <taxon>Buchnereae</taxon>
        <taxon>Striga</taxon>
    </lineage>
</organism>
<reference evidence="2" key="1">
    <citation type="journal article" date="2019" name="Curr. Biol.">
        <title>Genome Sequence of Striga asiatica Provides Insight into the Evolution of Plant Parasitism.</title>
        <authorList>
            <person name="Yoshida S."/>
            <person name="Kim S."/>
            <person name="Wafula E.K."/>
            <person name="Tanskanen J."/>
            <person name="Kim Y.M."/>
            <person name="Honaas L."/>
            <person name="Yang Z."/>
            <person name="Spallek T."/>
            <person name="Conn C.E."/>
            <person name="Ichihashi Y."/>
            <person name="Cheong K."/>
            <person name="Cui S."/>
            <person name="Der J.P."/>
            <person name="Gundlach H."/>
            <person name="Jiao Y."/>
            <person name="Hori C."/>
            <person name="Ishida J.K."/>
            <person name="Kasahara H."/>
            <person name="Kiba T."/>
            <person name="Kim M.S."/>
            <person name="Koo N."/>
            <person name="Laohavisit A."/>
            <person name="Lee Y.H."/>
            <person name="Lumba S."/>
            <person name="McCourt P."/>
            <person name="Mortimer J.C."/>
            <person name="Mutuku J.M."/>
            <person name="Nomura T."/>
            <person name="Sasaki-Sekimoto Y."/>
            <person name="Seto Y."/>
            <person name="Wang Y."/>
            <person name="Wakatake T."/>
            <person name="Sakakibara H."/>
            <person name="Demura T."/>
            <person name="Yamaguchi S."/>
            <person name="Yoneyama K."/>
            <person name="Manabe R.I."/>
            <person name="Nelson D.C."/>
            <person name="Schulman A.H."/>
            <person name="Timko M.P."/>
            <person name="dePamphilis C.W."/>
            <person name="Choi D."/>
            <person name="Shirasu K."/>
        </authorList>
    </citation>
    <scope>NUCLEOTIDE SEQUENCE [LARGE SCALE GENOMIC DNA]</scope>
    <source>
        <strain evidence="2">cv. UVA1</strain>
    </source>
</reference>
<comment type="caution">
    <text evidence="1">The sequence shown here is derived from an EMBL/GenBank/DDBJ whole genome shotgun (WGS) entry which is preliminary data.</text>
</comment>
<dbReference type="OrthoDB" id="678132at2759"/>
<evidence type="ECO:0000313" key="2">
    <source>
        <dbReference type="Proteomes" id="UP000325081"/>
    </source>
</evidence>
<dbReference type="EMBL" id="BKCP01011959">
    <property type="protein sequence ID" value="GER55527.1"/>
    <property type="molecule type" value="Genomic_DNA"/>
</dbReference>
<dbReference type="InterPro" id="IPR038920">
    <property type="entry name" value="At3g05675-like"/>
</dbReference>
<dbReference type="AlphaFoldDB" id="A0A5A7RES5"/>
<sequence>MEKPCTAPLFLRNLLTSIFIHADKSLLHLAPKYALLQILRSILASFFLFSLSLLPSLFSPLTPDRKESANYPPKSAKGDLYASAAVGDFGVSRALSQLLLIMSEIPVSSRKYEVVRLLTENLIDENLSEGSQVLREVNCAVLSSAFTRSLRQIEAAAAAEQGQSGGGDCARDEIFICSNNRASRLIKGVGYYGRAAWRYANSRGVVGGPGISAEKLAAELLWLARKMAACGCEEEAICMWASASNLAGLALSAEARLQGSLVKISAFLIKQAKEMKDNKKDGTKTSKPPKPDLTNETKIKLLMTWLPLLCRASSGTDTPVLSMGERTELEMTLEEIISSLGEQEEQECVLSVWVHHFTRCPASDWPNLRQCYSRWYGSSRARLVQASAA</sequence>